<accession>A0ACC3CTQ1</accession>
<feature type="non-terminal residue" evidence="1">
    <location>
        <position position="1"/>
    </location>
</feature>
<organism evidence="1 2">
    <name type="scientific">Coniosporium uncinatum</name>
    <dbReference type="NCBI Taxonomy" id="93489"/>
    <lineage>
        <taxon>Eukaryota</taxon>
        <taxon>Fungi</taxon>
        <taxon>Dikarya</taxon>
        <taxon>Ascomycota</taxon>
        <taxon>Pezizomycotina</taxon>
        <taxon>Dothideomycetes</taxon>
        <taxon>Dothideomycetes incertae sedis</taxon>
        <taxon>Coniosporium</taxon>
    </lineage>
</organism>
<sequence length="174" mass="19522">PPGGTFRTEILQGFSFLSDAEMEDVIREASQRFQGTSYNLLTNNCNHFTNYLCMKLTGKSAPGYLNRAANIGVALPCVVPREWVNPPDYDTSDGALVDEYEDDDDGGDERAGLIRDEERRRQGAVMVGEQRRWDEEMDRIGRASEERSRSRDKMRRDTSGRPMPAAERAPVGGS</sequence>
<keyword evidence="2" id="KW-1185">Reference proteome</keyword>
<comment type="caution">
    <text evidence="1">The sequence shown here is derived from an EMBL/GenBank/DDBJ whole genome shotgun (WGS) entry which is preliminary data.</text>
</comment>
<evidence type="ECO:0000313" key="1">
    <source>
        <dbReference type="EMBL" id="KAK3044494.1"/>
    </source>
</evidence>
<dbReference type="Proteomes" id="UP001186974">
    <property type="component" value="Unassembled WGS sequence"/>
</dbReference>
<name>A0ACC3CTQ1_9PEZI</name>
<protein>
    <submittedName>
        <fullName evidence="1">Uncharacterized protein</fullName>
    </submittedName>
</protein>
<proteinExistence type="predicted"/>
<reference evidence="1" key="1">
    <citation type="submission" date="2024-09" db="EMBL/GenBank/DDBJ databases">
        <title>Black Yeasts Isolated from many extreme environments.</title>
        <authorList>
            <person name="Coleine C."/>
            <person name="Stajich J.E."/>
            <person name="Selbmann L."/>
        </authorList>
    </citation>
    <scope>NUCLEOTIDE SEQUENCE</scope>
    <source>
        <strain evidence="1">CCFEE 5737</strain>
    </source>
</reference>
<gene>
    <name evidence="1" type="ORF">LTS18_001145</name>
</gene>
<dbReference type="EMBL" id="JAWDJW010011867">
    <property type="protein sequence ID" value="KAK3044494.1"/>
    <property type="molecule type" value="Genomic_DNA"/>
</dbReference>
<evidence type="ECO:0000313" key="2">
    <source>
        <dbReference type="Proteomes" id="UP001186974"/>
    </source>
</evidence>